<dbReference type="AlphaFoldDB" id="A0A6A6JUL7"/>
<accession>A0A6A6JUL7</accession>
<dbReference type="Proteomes" id="UP000800097">
    <property type="component" value="Unassembled WGS sequence"/>
</dbReference>
<organism evidence="2 3">
    <name type="scientific">Westerdykella ornata</name>
    <dbReference type="NCBI Taxonomy" id="318751"/>
    <lineage>
        <taxon>Eukaryota</taxon>
        <taxon>Fungi</taxon>
        <taxon>Dikarya</taxon>
        <taxon>Ascomycota</taxon>
        <taxon>Pezizomycotina</taxon>
        <taxon>Dothideomycetes</taxon>
        <taxon>Pleosporomycetidae</taxon>
        <taxon>Pleosporales</taxon>
        <taxon>Sporormiaceae</taxon>
        <taxon>Westerdykella</taxon>
    </lineage>
</organism>
<dbReference type="EMBL" id="ML986485">
    <property type="protein sequence ID" value="KAF2280077.1"/>
    <property type="molecule type" value="Genomic_DNA"/>
</dbReference>
<keyword evidence="3" id="KW-1185">Reference proteome</keyword>
<gene>
    <name evidence="2" type="ORF">EI97DRAFT_110136</name>
</gene>
<feature type="region of interest" description="Disordered" evidence="1">
    <location>
        <begin position="46"/>
        <end position="80"/>
    </location>
</feature>
<reference evidence="2" key="1">
    <citation type="journal article" date="2020" name="Stud. Mycol.">
        <title>101 Dothideomycetes genomes: a test case for predicting lifestyles and emergence of pathogens.</title>
        <authorList>
            <person name="Haridas S."/>
            <person name="Albert R."/>
            <person name="Binder M."/>
            <person name="Bloem J."/>
            <person name="Labutti K."/>
            <person name="Salamov A."/>
            <person name="Andreopoulos B."/>
            <person name="Baker S."/>
            <person name="Barry K."/>
            <person name="Bills G."/>
            <person name="Bluhm B."/>
            <person name="Cannon C."/>
            <person name="Castanera R."/>
            <person name="Culley D."/>
            <person name="Daum C."/>
            <person name="Ezra D."/>
            <person name="Gonzalez J."/>
            <person name="Henrissat B."/>
            <person name="Kuo A."/>
            <person name="Liang C."/>
            <person name="Lipzen A."/>
            <person name="Lutzoni F."/>
            <person name="Magnuson J."/>
            <person name="Mondo S."/>
            <person name="Nolan M."/>
            <person name="Ohm R."/>
            <person name="Pangilinan J."/>
            <person name="Park H.-J."/>
            <person name="Ramirez L."/>
            <person name="Alfaro M."/>
            <person name="Sun H."/>
            <person name="Tritt A."/>
            <person name="Yoshinaga Y."/>
            <person name="Zwiers L.-H."/>
            <person name="Turgeon B."/>
            <person name="Goodwin S."/>
            <person name="Spatafora J."/>
            <person name="Crous P."/>
            <person name="Grigoriev I."/>
        </authorList>
    </citation>
    <scope>NUCLEOTIDE SEQUENCE</scope>
    <source>
        <strain evidence="2">CBS 379.55</strain>
    </source>
</reference>
<evidence type="ECO:0000313" key="2">
    <source>
        <dbReference type="EMBL" id="KAF2280077.1"/>
    </source>
</evidence>
<sequence length="438" mass="49412">MQSAASRRALSYLASKLHPQLPLSPRESAQLLAILTTSFRAHLDRAHPLVPPEGTPEDNEARRQHHAGSRNSISSHGDSSHLAAREHIQSILTNPLFAVNPQRRSSERTKTDAQSVLRDPLGWFLDQVALGLADLPKAAMCLQMLHKMPRDATRTDSSCRASDSPRPAFHIAQWLQSSGMDRSPEFLCYDVNRLLRPLVGRLLGEGEIAIVWGWLTRHPRQRVEETGLEEEKVRAFRRSLLSTMVTAESTISQYIDEALSIFLRAGKMRSNHEALLDRKTLQPAGFLLVNRILKHPSTVKSPEVYEEFLRYVPKWTTSQSRSVQGALWLYHPHSATPGPAIAYIKDPKGMASELQYAWAGRRKFFVHLCLEAARQCLKEQSFADAQFALEFARDTFPELVNTKSSSSVACDDVRVEAEERLRNEDKNLEMIDRLLPTA</sequence>
<evidence type="ECO:0000256" key="1">
    <source>
        <dbReference type="SAM" id="MobiDB-lite"/>
    </source>
</evidence>
<name>A0A6A6JUL7_WESOR</name>
<protein>
    <submittedName>
        <fullName evidence="2">Uncharacterized protein</fullName>
    </submittedName>
</protein>
<dbReference type="GeneID" id="54546141"/>
<dbReference type="RefSeq" id="XP_033657615.1">
    <property type="nucleotide sequence ID" value="XM_033792966.1"/>
</dbReference>
<dbReference type="OrthoDB" id="5424391at2759"/>
<evidence type="ECO:0000313" key="3">
    <source>
        <dbReference type="Proteomes" id="UP000800097"/>
    </source>
</evidence>
<proteinExistence type="predicted"/>